<feature type="domain" description="Bacterial Ig-like" evidence="2">
    <location>
        <begin position="1015"/>
        <end position="1101"/>
    </location>
</feature>
<feature type="domain" description="Bacterial Ig-like" evidence="2">
    <location>
        <begin position="493"/>
        <end position="588"/>
    </location>
</feature>
<feature type="region of interest" description="Disordered" evidence="1">
    <location>
        <begin position="607"/>
        <end position="630"/>
    </location>
</feature>
<dbReference type="NCBIfam" id="NF033510">
    <property type="entry name" value="Ca_tandemer"/>
    <property type="match status" value="13"/>
</dbReference>
<feature type="region of interest" description="Disordered" evidence="1">
    <location>
        <begin position="138"/>
        <end position="183"/>
    </location>
</feature>
<feature type="domain" description="Bacterial Ig-like" evidence="2">
    <location>
        <begin position="1327"/>
        <end position="1410"/>
    </location>
</feature>
<dbReference type="InterPro" id="IPR048051">
    <property type="entry name" value="BapA-like_prefix-like"/>
</dbReference>
<feature type="domain" description="Bacterial Ig-like" evidence="2">
    <location>
        <begin position="1435"/>
        <end position="1512"/>
    </location>
</feature>
<gene>
    <name evidence="4" type="ORF">AB3G37_14150</name>
</gene>
<evidence type="ECO:0000256" key="1">
    <source>
        <dbReference type="SAM" id="MobiDB-lite"/>
    </source>
</evidence>
<organism evidence="4">
    <name type="scientific">Rouxiella sp. WC2420</name>
    <dbReference type="NCBI Taxonomy" id="3234145"/>
    <lineage>
        <taxon>Bacteria</taxon>
        <taxon>Pseudomonadati</taxon>
        <taxon>Pseudomonadota</taxon>
        <taxon>Gammaproteobacteria</taxon>
        <taxon>Enterobacterales</taxon>
        <taxon>Yersiniaceae</taxon>
        <taxon>Rouxiella</taxon>
    </lineage>
</organism>
<dbReference type="Gene3D" id="2.60.40.10">
    <property type="entry name" value="Immunoglobulins"/>
    <property type="match status" value="3"/>
</dbReference>
<feature type="compositionally biased region" description="Polar residues" evidence="1">
    <location>
        <begin position="1019"/>
        <end position="1037"/>
    </location>
</feature>
<proteinExistence type="predicted"/>
<feature type="domain" description="Bacterial Ig-like" evidence="2">
    <location>
        <begin position="707"/>
        <end position="790"/>
    </location>
</feature>
<feature type="domain" description="Bacterial Ig-like" evidence="2">
    <location>
        <begin position="1126"/>
        <end position="1204"/>
    </location>
</feature>
<feature type="region of interest" description="Disordered" evidence="1">
    <location>
        <begin position="704"/>
        <end position="727"/>
    </location>
</feature>
<feature type="domain" description="Bacterial Ig-like" evidence="2">
    <location>
        <begin position="918"/>
        <end position="999"/>
    </location>
</feature>
<feature type="compositionally biased region" description="Low complexity" evidence="1">
    <location>
        <begin position="330"/>
        <end position="349"/>
    </location>
</feature>
<feature type="compositionally biased region" description="Polar residues" evidence="1">
    <location>
        <begin position="303"/>
        <end position="329"/>
    </location>
</feature>
<accession>A0AB39VLL9</accession>
<name>A0AB39VLL9_9GAMM</name>
<dbReference type="NCBIfam" id="NF033677">
    <property type="entry name" value="biofilm_BapA_N"/>
    <property type="match status" value="1"/>
</dbReference>
<feature type="region of interest" description="Disordered" evidence="1">
    <location>
        <begin position="1012"/>
        <end position="1037"/>
    </location>
</feature>
<feature type="compositionally biased region" description="Polar residues" evidence="1">
    <location>
        <begin position="711"/>
        <end position="727"/>
    </location>
</feature>
<dbReference type="InterPro" id="IPR044016">
    <property type="entry name" value="Big_13"/>
</dbReference>
<feature type="domain" description="Bacterial Ig-like" evidence="2">
    <location>
        <begin position="806"/>
        <end position="896"/>
    </location>
</feature>
<dbReference type="Gene3D" id="3.30.420.430">
    <property type="match status" value="10"/>
</dbReference>
<feature type="domain" description="Biofilm-associated protein BapA-like prefix-like" evidence="3">
    <location>
        <begin position="1"/>
        <end position="110"/>
    </location>
</feature>
<feature type="domain" description="Bacterial Ig-like" evidence="2">
    <location>
        <begin position="407"/>
        <end position="485"/>
    </location>
</feature>
<reference evidence="4" key="1">
    <citation type="submission" date="2024-07" db="EMBL/GenBank/DDBJ databases">
        <authorList>
            <person name="Biller S.J."/>
        </authorList>
    </citation>
    <scope>NUCLEOTIDE SEQUENCE</scope>
    <source>
        <strain evidence="4">WC2420</strain>
    </source>
</reference>
<feature type="domain" description="Bacterial Ig-like" evidence="2">
    <location>
        <begin position="303"/>
        <end position="383"/>
    </location>
</feature>
<feature type="domain" description="Bacterial Ig-like" evidence="2">
    <location>
        <begin position="1213"/>
        <end position="1307"/>
    </location>
</feature>
<sequence length="1546" mass="152014">MNNISVTPKGGTIASELSGNQVNLTAPSVVKLNLNQSDIKSLTRNGNDLVVTTKSGEVLVIHGFYGPNGDSDLVLQDNHGALWWVEDPGTEGVHYVSIDSTDALLAESGNSDAVNTAIGIGATGALLAGLAALVGGGGGGHSGSNDSNNGGTDNGGGNNGGNNGGGNNGGNNGGGDTTPPSAVTNLVITDNVGAVQGAITNGTNTDDNTPTLSGTAEAGSTVNVYDGTTLLGTATVGADGSWSFTTPALGDGQHSLTVTVTDAAGNTSAATDPITFTVDTVAPEAAGNITLTNDDGATTVPVGQNGSTNDSTPVLSGTAEPGSTVTISDGGTVLGTTTTGSDGTWTYTTPPLGDGGHSITTTVTDPAGNTSPPSDPITFTVDTVPPAAATGLVVTDDVGAVQGPLTSGATTDDNTPTLSGQAEAGTTVSIYDGTTLLGTATVGSDGNWSFTTPELSNGAHSLTVTVTDAAGNVSPATSAFDVTVDAGLPPATSSLEVFDDTGATLVQLADGASTHDNTPTLIGLAGANNTIMLYYGDVLLGTATANASGQWSFDASTLPDGTYVFHAVATDAAGNTADSGNVTIIIDTVAPDAAGDLQLINNEGDTPVPVTSGGATNDSTPVLTGTAEPGSTVTVSDGTTVLGTVTTGSDGSWSFTSPTLNDGDHSITTTVTDAAGNTSPASDPITFTVDTVAPAAVSGLVVSDDVGDTQGPLTSGATTDDNTPTLSGQAEAGTTVSIYDGTTLLGTTTVGSDGNWSYTPPALSNGDHSLTTTVTDAAGNVSPASPAFDLSVEAGLPPATSSIEVFDDTGSTLVQLADGASTHDNTPTLTGVAGANDIITIYNGTEALGMATADANGQWSFDTSALADGTYVFHAVATDATGNSADSGNITIIIDTVAPDAAGNLQLTNDEGATPVVVATDGATNDNTPVLTGTAEPGTTVTISDGTTVLGTTTVDSDGNWSYTTPTLDDGDHSITTTVTDAAGNTSPASDPITFSVDTVAPAAVTGLVVSDDVGDSQGPLTSGATTDDSTPTLSGQAEAGTTVSVYDGTTLLGTVTAGTDGSWSYTPPALSNGDHSLTTTVTDAAGNVSPASPAFDLTVDAGLPPATSSIEVFDDTGSTLVQLADGANTHDNTPTLTGLAGANNTITLYNGDVELGTTTADGTGQWTFDTSALPDGTYIFHAIATDATGNTADSGNVTITIDTIAPAAADDLQLTNDEGATPVVVDADGATNDSTPVFSGTAEPGSTVTVSDGDTILGTATVGTDGTWSFTTPTLTDGDHSLTTTVTDAAGNISPASDPLTFTVDTQAPASATGLQLSNDESGTLVPISNDATNDTTPVLTGTAEAGSTVTVSDGGIVLGTATAGSDGTWSFTPTDPLTEGSHSFTTTVTDAAGNVSDPSAPFDFTVDTTPPAIASDVVLSNNDGSTPVVIADGGLTNDSTPLVTGTAEPGSTVTISDGTTVLGSVSVDSTGNWSFTSPTLAEGDHSLTTTVTDPAGNISDPSAAITFTVDITAPSAANQLVLSNDESGTAVPITTAPPMTLRRY</sequence>
<evidence type="ECO:0000259" key="2">
    <source>
        <dbReference type="Pfam" id="PF19077"/>
    </source>
</evidence>
<dbReference type="InterPro" id="IPR013783">
    <property type="entry name" value="Ig-like_fold"/>
</dbReference>
<evidence type="ECO:0000259" key="3">
    <source>
        <dbReference type="Pfam" id="PF22783"/>
    </source>
</evidence>
<dbReference type="Pfam" id="PF22783">
    <property type="entry name" value="BapA_N"/>
    <property type="match status" value="1"/>
</dbReference>
<evidence type="ECO:0000313" key="4">
    <source>
        <dbReference type="EMBL" id="XDU70720.1"/>
    </source>
</evidence>
<protein>
    <submittedName>
        <fullName evidence="4">Ig-like domain-containing protein</fullName>
    </submittedName>
</protein>
<feature type="domain" description="Bacterial Ig-like" evidence="2">
    <location>
        <begin position="199"/>
        <end position="280"/>
    </location>
</feature>
<dbReference type="Pfam" id="PF19077">
    <property type="entry name" value="Big_13"/>
    <property type="match status" value="13"/>
</dbReference>
<feature type="region of interest" description="Disordered" evidence="1">
    <location>
        <begin position="303"/>
        <end position="357"/>
    </location>
</feature>
<feature type="compositionally biased region" description="Gly residues" evidence="1">
    <location>
        <begin position="152"/>
        <end position="176"/>
    </location>
</feature>
<feature type="compositionally biased region" description="Polar residues" evidence="1">
    <location>
        <begin position="613"/>
        <end position="623"/>
    </location>
</feature>
<dbReference type="RefSeq" id="WP_369788192.1">
    <property type="nucleotide sequence ID" value="NZ_CP165628.1"/>
</dbReference>
<feature type="domain" description="Bacterial Ig-like" evidence="2">
    <location>
        <begin position="614"/>
        <end position="691"/>
    </location>
</feature>
<dbReference type="EMBL" id="CP165628">
    <property type="protein sequence ID" value="XDU70720.1"/>
    <property type="molecule type" value="Genomic_DNA"/>
</dbReference>